<comment type="caution">
    <text evidence="3">The sequence shown here is derived from an EMBL/GenBank/DDBJ whole genome shotgun (WGS) entry which is preliminary data.</text>
</comment>
<sequence length="291" mass="31525">MTFLPPAARAEYLDLDGGRVRVLHSGPAGAPPLLLVHGGSNDNATISWYRLFEEFGADHRVIAPDLPGFGGTEGIDPPGGPVAQADFLSRVLTGFGVERAVVAGVSMGGDVAMNLALRHPELVRGLVLIAPGGLVERVGNRFTHKAAWWSARMPDGILFPIVALANRFVGLALRAVVHDVSTMPPEVVAEFRREALRPGAARGYMRYNQATLGPHGMRNNLLPVVDRITAPTLFFHGERDPMVPLEGSRRAVRSMPNARLVTVADCGHWAQLEAHERFVEEVRSFLSDLRG</sequence>
<dbReference type="InterPro" id="IPR029058">
    <property type="entry name" value="AB_hydrolase_fold"/>
</dbReference>
<dbReference type="PRINTS" id="PR00412">
    <property type="entry name" value="EPOXHYDRLASE"/>
</dbReference>
<name>A0A840W7T8_9ACTN</name>
<dbReference type="SUPFAM" id="SSF53474">
    <property type="entry name" value="alpha/beta-Hydrolases"/>
    <property type="match status" value="1"/>
</dbReference>
<protein>
    <submittedName>
        <fullName evidence="3">Pimeloyl-ACP methyl ester carboxylesterase</fullName>
    </submittedName>
</protein>
<dbReference type="InterPro" id="IPR000073">
    <property type="entry name" value="AB_hydrolase_1"/>
</dbReference>
<dbReference type="EMBL" id="JACHDO010000001">
    <property type="protein sequence ID" value="MBB5492102.1"/>
    <property type="molecule type" value="Genomic_DNA"/>
</dbReference>
<dbReference type="Pfam" id="PF00561">
    <property type="entry name" value="Abhydrolase_1"/>
    <property type="match status" value="1"/>
</dbReference>
<dbReference type="PANTHER" id="PTHR43798:SF31">
    <property type="entry name" value="AB HYDROLASE SUPERFAMILY PROTEIN YCLE"/>
    <property type="match status" value="1"/>
</dbReference>
<keyword evidence="4" id="KW-1185">Reference proteome</keyword>
<dbReference type="GO" id="GO:0016020">
    <property type="term" value="C:membrane"/>
    <property type="evidence" value="ECO:0007669"/>
    <property type="project" value="TreeGrafter"/>
</dbReference>
<reference evidence="3 4" key="1">
    <citation type="submission" date="2020-08" db="EMBL/GenBank/DDBJ databases">
        <title>Sequencing the genomes of 1000 actinobacteria strains.</title>
        <authorList>
            <person name="Klenk H.-P."/>
        </authorList>
    </citation>
    <scope>NUCLEOTIDE SEQUENCE [LARGE SCALE GENOMIC DNA]</scope>
    <source>
        <strain evidence="3 4">DSM 44598</strain>
    </source>
</reference>
<dbReference type="InterPro" id="IPR050266">
    <property type="entry name" value="AB_hydrolase_sf"/>
</dbReference>
<dbReference type="AlphaFoldDB" id="A0A840W7T8"/>
<feature type="domain" description="AB hydrolase-1" evidence="2">
    <location>
        <begin position="31"/>
        <end position="273"/>
    </location>
</feature>
<dbReference type="GO" id="GO:0016787">
    <property type="term" value="F:hydrolase activity"/>
    <property type="evidence" value="ECO:0007669"/>
    <property type="project" value="UniProtKB-KW"/>
</dbReference>
<dbReference type="PANTHER" id="PTHR43798">
    <property type="entry name" value="MONOACYLGLYCEROL LIPASE"/>
    <property type="match status" value="1"/>
</dbReference>
<evidence type="ECO:0000313" key="3">
    <source>
        <dbReference type="EMBL" id="MBB5492102.1"/>
    </source>
</evidence>
<dbReference type="Gene3D" id="3.40.50.1820">
    <property type="entry name" value="alpha/beta hydrolase"/>
    <property type="match status" value="1"/>
</dbReference>
<organism evidence="3 4">
    <name type="scientific">Nocardiopsis metallicus</name>
    <dbReference type="NCBI Taxonomy" id="179819"/>
    <lineage>
        <taxon>Bacteria</taxon>
        <taxon>Bacillati</taxon>
        <taxon>Actinomycetota</taxon>
        <taxon>Actinomycetes</taxon>
        <taxon>Streptosporangiales</taxon>
        <taxon>Nocardiopsidaceae</taxon>
        <taxon>Nocardiopsis</taxon>
    </lineage>
</organism>
<dbReference type="InterPro" id="IPR000639">
    <property type="entry name" value="Epox_hydrolase-like"/>
</dbReference>
<evidence type="ECO:0000313" key="4">
    <source>
        <dbReference type="Proteomes" id="UP000579647"/>
    </source>
</evidence>
<dbReference type="RefSeq" id="WP_184365654.1">
    <property type="nucleotide sequence ID" value="NZ_BAAAKM010000015.1"/>
</dbReference>
<dbReference type="Proteomes" id="UP000579647">
    <property type="component" value="Unassembled WGS sequence"/>
</dbReference>
<evidence type="ECO:0000256" key="1">
    <source>
        <dbReference type="ARBA" id="ARBA00022801"/>
    </source>
</evidence>
<accession>A0A840W7T8</accession>
<keyword evidence="1" id="KW-0378">Hydrolase</keyword>
<gene>
    <name evidence="3" type="ORF">HNR07_003239</name>
</gene>
<evidence type="ECO:0000259" key="2">
    <source>
        <dbReference type="Pfam" id="PF00561"/>
    </source>
</evidence>
<proteinExistence type="predicted"/>
<dbReference type="PRINTS" id="PR00111">
    <property type="entry name" value="ABHYDROLASE"/>
</dbReference>